<proteinExistence type="predicted"/>
<dbReference type="Proteomes" id="UP000184207">
    <property type="component" value="Unassembled WGS sequence"/>
</dbReference>
<evidence type="ECO:0000259" key="1">
    <source>
        <dbReference type="Pfam" id="PF13304"/>
    </source>
</evidence>
<dbReference type="SUPFAM" id="SSF52540">
    <property type="entry name" value="P-loop containing nucleoside triphosphate hydrolases"/>
    <property type="match status" value="1"/>
</dbReference>
<dbReference type="GO" id="GO:0005524">
    <property type="term" value="F:ATP binding"/>
    <property type="evidence" value="ECO:0007669"/>
    <property type="project" value="InterPro"/>
</dbReference>
<feature type="domain" description="ATPase AAA-type core" evidence="1">
    <location>
        <begin position="136"/>
        <end position="231"/>
    </location>
</feature>
<dbReference type="OrthoDB" id="9801813at2"/>
<dbReference type="AlphaFoldDB" id="A0A1M7RS20"/>
<dbReference type="EMBL" id="FRDJ01000001">
    <property type="protein sequence ID" value="SHN49117.1"/>
    <property type="molecule type" value="Genomic_DNA"/>
</dbReference>
<evidence type="ECO:0000313" key="3">
    <source>
        <dbReference type="Proteomes" id="UP000184207"/>
    </source>
</evidence>
<keyword evidence="3" id="KW-1185">Reference proteome</keyword>
<reference evidence="3" key="1">
    <citation type="submission" date="2016-12" db="EMBL/GenBank/DDBJ databases">
        <authorList>
            <person name="Varghese N."/>
            <person name="Submissions S."/>
        </authorList>
    </citation>
    <scope>NUCLEOTIDE SEQUENCE [LARGE SCALE GENOMIC DNA]</scope>
    <source>
        <strain evidence="3">DSM 13020</strain>
    </source>
</reference>
<dbReference type="Gene3D" id="3.40.50.300">
    <property type="entry name" value="P-loop containing nucleotide triphosphate hydrolases"/>
    <property type="match status" value="1"/>
</dbReference>
<dbReference type="Pfam" id="PF13304">
    <property type="entry name" value="AAA_21"/>
    <property type="match status" value="1"/>
</dbReference>
<dbReference type="InterPro" id="IPR003959">
    <property type="entry name" value="ATPase_AAA_core"/>
</dbReference>
<dbReference type="GO" id="GO:0016887">
    <property type="term" value="F:ATP hydrolysis activity"/>
    <property type="evidence" value="ECO:0007669"/>
    <property type="project" value="InterPro"/>
</dbReference>
<dbReference type="RefSeq" id="WP_072757221.1">
    <property type="nucleotide sequence ID" value="NZ_FRDJ01000001.1"/>
</dbReference>
<accession>A0A1M7RS20</accession>
<gene>
    <name evidence="2" type="ORF">SAMN02745226_00096</name>
</gene>
<dbReference type="InterPro" id="IPR051396">
    <property type="entry name" value="Bact_Antivir_Def_Nuclease"/>
</dbReference>
<dbReference type="PANTHER" id="PTHR43581:SF4">
    <property type="entry name" value="ATP_GTP PHOSPHATASE"/>
    <property type="match status" value="1"/>
</dbReference>
<evidence type="ECO:0000313" key="2">
    <source>
        <dbReference type="EMBL" id="SHN49117.1"/>
    </source>
</evidence>
<name>A0A1M7RS20_FERGO</name>
<organism evidence="2 3">
    <name type="scientific">Fervidobacterium gondwanense DSM 13020</name>
    <dbReference type="NCBI Taxonomy" id="1121883"/>
    <lineage>
        <taxon>Bacteria</taxon>
        <taxon>Thermotogati</taxon>
        <taxon>Thermotogota</taxon>
        <taxon>Thermotogae</taxon>
        <taxon>Thermotogales</taxon>
        <taxon>Fervidobacteriaceae</taxon>
        <taxon>Fervidobacterium</taxon>
    </lineage>
</organism>
<dbReference type="InterPro" id="IPR027417">
    <property type="entry name" value="P-loop_NTPase"/>
</dbReference>
<sequence length="278" mass="31332">MFNNLNPDTPIIITSSGQNTHQKTVLKNADTNKKLSILQRMRNAGIDIGSVSAESVHVLELESTRSNEELQETYQETYLLVDQFGVRGFPAPPPPPFPCVFLDAKRRSAPLEMAQRFSTVVSDRESFVEIISMIQAVEPKINDLAILVIGNVPIIHADIGIRKFIPIYYLGDGLVRTIDIALAMYNAKGGVLLIDEVEDGIHYSILEEYWTHISILTRKLNVQIFATTHSYECLVAAHKAYSKVEEYDLKVYRVDRFDGNREIVEYSKEELDTAIDGV</sequence>
<protein>
    <submittedName>
        <fullName evidence="2">AAA domain-containing protein, putative AbiEii toxin, Type IV TA system</fullName>
    </submittedName>
</protein>
<dbReference type="STRING" id="1121883.SAMN02745226_00096"/>
<dbReference type="PANTHER" id="PTHR43581">
    <property type="entry name" value="ATP/GTP PHOSPHATASE"/>
    <property type="match status" value="1"/>
</dbReference>